<name>A0A022W2T5_TRIRU</name>
<gene>
    <name evidence="1" type="ORF">H103_04513</name>
</gene>
<dbReference type="OrthoDB" id="62952at2759"/>
<evidence type="ECO:0008006" key="2">
    <source>
        <dbReference type="Google" id="ProtNLM"/>
    </source>
</evidence>
<dbReference type="PANTHER" id="PTHR42085:SF2">
    <property type="entry name" value="F-BOX DOMAIN-CONTAINING PROTEIN"/>
    <property type="match status" value="1"/>
</dbReference>
<dbReference type="EMBL" id="KK207851">
    <property type="protein sequence ID" value="EZF52393.1"/>
    <property type="molecule type" value="Genomic_DNA"/>
</dbReference>
<dbReference type="InterPro" id="IPR038883">
    <property type="entry name" value="AN11006-like"/>
</dbReference>
<protein>
    <recommendedName>
        <fullName evidence="2">F-box domain-containing protein</fullName>
    </recommendedName>
</protein>
<dbReference type="Proteomes" id="UP000023758">
    <property type="component" value="Unassembled WGS sequence"/>
</dbReference>
<sequence length="238" mass="27642">MEAPGSTKQADVPFRFLDLPFEIRHEIYSYCIPYHTHFEEIRYFRARASFPQPVVKKSNVKNKNALLRVSKQISEECLNILYGKNRFYITLNASKRCLLANRITTENRARIRDVVVIVRHMGPAYGLPPPMPADGLWSSLLPGLRQLKIIAEQPVQSPNSPFDPAFDEKVRSWIKWFGLLMECFAKYLTSYTVVEVDENGKDVTMELVRQHLTHSYRVVRDDIHGDFIFQRGRFAIHA</sequence>
<proteinExistence type="predicted"/>
<accession>A0A022W2T5</accession>
<dbReference type="PANTHER" id="PTHR42085">
    <property type="entry name" value="F-BOX DOMAIN-CONTAINING PROTEIN"/>
    <property type="match status" value="1"/>
</dbReference>
<reference evidence="1" key="1">
    <citation type="submission" date="2014-02" db="EMBL/GenBank/DDBJ databases">
        <title>The Genome Sequence of Trichophyton rubrum (morphotype fischeri) CBS 288.86.</title>
        <authorList>
            <consortium name="The Broad Institute Genomics Platform"/>
            <person name="Cuomo C.A."/>
            <person name="White T.C."/>
            <person name="Graser Y."/>
            <person name="Martinez-Rossi N."/>
            <person name="Heitman J."/>
            <person name="Young S.K."/>
            <person name="Zeng Q."/>
            <person name="Gargeya S."/>
            <person name="Abouelleil A."/>
            <person name="Alvarado L."/>
            <person name="Chapman S.B."/>
            <person name="Gainer-Dewar J."/>
            <person name="Goldberg J."/>
            <person name="Griggs A."/>
            <person name="Gujja S."/>
            <person name="Hansen M."/>
            <person name="Howarth C."/>
            <person name="Imamovic A."/>
            <person name="Larimer J."/>
            <person name="Martinez D."/>
            <person name="Murphy C."/>
            <person name="Pearson M.D."/>
            <person name="Persinoti G."/>
            <person name="Poon T."/>
            <person name="Priest M."/>
            <person name="Roberts A.D."/>
            <person name="Saif S."/>
            <person name="Shea T.D."/>
            <person name="Sykes S.N."/>
            <person name="Wortman J."/>
            <person name="Nusbaum C."/>
            <person name="Birren B."/>
        </authorList>
    </citation>
    <scope>NUCLEOTIDE SEQUENCE [LARGE SCALE GENOMIC DNA]</scope>
    <source>
        <strain evidence="1">CBS 288.86</strain>
    </source>
</reference>
<dbReference type="AlphaFoldDB" id="A0A022W2T5"/>
<dbReference type="HOGENOM" id="CLU_1165582_0_0_1"/>
<organism evidence="1">
    <name type="scientific">Trichophyton rubrum CBS 288.86</name>
    <dbReference type="NCBI Taxonomy" id="1215330"/>
    <lineage>
        <taxon>Eukaryota</taxon>
        <taxon>Fungi</taxon>
        <taxon>Dikarya</taxon>
        <taxon>Ascomycota</taxon>
        <taxon>Pezizomycotina</taxon>
        <taxon>Eurotiomycetes</taxon>
        <taxon>Eurotiomycetidae</taxon>
        <taxon>Onygenales</taxon>
        <taxon>Arthrodermataceae</taxon>
        <taxon>Trichophyton</taxon>
    </lineage>
</organism>
<evidence type="ECO:0000313" key="1">
    <source>
        <dbReference type="EMBL" id="EZF52393.1"/>
    </source>
</evidence>